<evidence type="ECO:0000313" key="2">
    <source>
        <dbReference type="Proteomes" id="UP000601435"/>
    </source>
</evidence>
<sequence length="144" mass="16416">EANRQYWTHMAKHTEWAASHPCSQYPETSIPTFLYGDDVKYNRQEKLTCIYLGFILADKKGLAMRTHFPIFIVRVVTSLNAAIFGFTPARPILNADGTCEGEGVPEMLMNKPLVVDNGEVVRFPLCELRGDWKFYKAFQIKIGI</sequence>
<dbReference type="EMBL" id="CAJNJA010055345">
    <property type="protein sequence ID" value="CAE7855220.1"/>
    <property type="molecule type" value="Genomic_DNA"/>
</dbReference>
<accession>A0A813A634</accession>
<comment type="caution">
    <text evidence="1">The sequence shown here is derived from an EMBL/GenBank/DDBJ whole genome shotgun (WGS) entry which is preliminary data.</text>
</comment>
<protein>
    <submittedName>
        <fullName evidence="1">Uncharacterized protein</fullName>
    </submittedName>
</protein>
<dbReference type="AlphaFoldDB" id="A0A813A634"/>
<keyword evidence="2" id="KW-1185">Reference proteome</keyword>
<gene>
    <name evidence="1" type="ORF">SNEC2469_LOCUS26807</name>
</gene>
<proteinExistence type="predicted"/>
<name>A0A813A634_9DINO</name>
<organism evidence="1 2">
    <name type="scientific">Symbiodinium necroappetens</name>
    <dbReference type="NCBI Taxonomy" id="1628268"/>
    <lineage>
        <taxon>Eukaryota</taxon>
        <taxon>Sar</taxon>
        <taxon>Alveolata</taxon>
        <taxon>Dinophyceae</taxon>
        <taxon>Suessiales</taxon>
        <taxon>Symbiodiniaceae</taxon>
        <taxon>Symbiodinium</taxon>
    </lineage>
</organism>
<evidence type="ECO:0000313" key="1">
    <source>
        <dbReference type="EMBL" id="CAE7855220.1"/>
    </source>
</evidence>
<dbReference type="OrthoDB" id="425759at2759"/>
<feature type="non-terminal residue" evidence="1">
    <location>
        <position position="1"/>
    </location>
</feature>
<dbReference type="Proteomes" id="UP000601435">
    <property type="component" value="Unassembled WGS sequence"/>
</dbReference>
<reference evidence="1" key="1">
    <citation type="submission" date="2021-02" db="EMBL/GenBank/DDBJ databases">
        <authorList>
            <person name="Dougan E. K."/>
            <person name="Rhodes N."/>
            <person name="Thang M."/>
            <person name="Chan C."/>
        </authorList>
    </citation>
    <scope>NUCLEOTIDE SEQUENCE</scope>
</reference>